<dbReference type="RefSeq" id="WP_176334760.1">
    <property type="nucleotide sequence ID" value="NZ_BAAAEF010000029.1"/>
</dbReference>
<reference evidence="3 4" key="1">
    <citation type="submission" date="2020-06" db="EMBL/GenBank/DDBJ databases">
        <authorList>
            <person name="Voronona O.L."/>
            <person name="Aksenova E.I."/>
            <person name="Kunda M.S."/>
            <person name="Semenov A.N."/>
            <person name="Ryzhova N."/>
        </authorList>
    </citation>
    <scope>NUCLEOTIDE SEQUENCE [LARGE SCALE GENOMIC DNA]</scope>
    <source>
        <strain evidence="3 4">MPKMM3633</strain>
    </source>
</reference>
<keyword evidence="3" id="KW-0472">Membrane</keyword>
<dbReference type="Proteomes" id="UP001471651">
    <property type="component" value="Unassembled WGS sequence"/>
</dbReference>
<dbReference type="KEGG" id="mpri:MP3633_1105"/>
<evidence type="ECO:0000313" key="4">
    <source>
        <dbReference type="Proteomes" id="UP000509371"/>
    </source>
</evidence>
<feature type="signal peptide" evidence="1">
    <location>
        <begin position="1"/>
        <end position="23"/>
    </location>
</feature>
<evidence type="ECO:0000313" key="5">
    <source>
        <dbReference type="Proteomes" id="UP001471651"/>
    </source>
</evidence>
<keyword evidence="1" id="KW-0732">Signal</keyword>
<dbReference type="AlphaFoldDB" id="A0A859CZA8"/>
<evidence type="ECO:0000313" key="3">
    <source>
        <dbReference type="EMBL" id="QKK79840.1"/>
    </source>
</evidence>
<evidence type="ECO:0000256" key="1">
    <source>
        <dbReference type="SAM" id="SignalP"/>
    </source>
</evidence>
<accession>A0A859CZA8</accession>
<dbReference type="Pfam" id="PF11319">
    <property type="entry name" value="VasI"/>
    <property type="match status" value="1"/>
</dbReference>
<keyword evidence="3" id="KW-0812">Transmembrane</keyword>
<protein>
    <submittedName>
        <fullName evidence="3">Putative transmembrane protein</fullName>
    </submittedName>
    <submittedName>
        <fullName evidence="2">Type VI secretion system-associated protein VasI</fullName>
    </submittedName>
</protein>
<organism evidence="3 4">
    <name type="scientific">Marinomonas primoryensis</name>
    <dbReference type="NCBI Taxonomy" id="178399"/>
    <lineage>
        <taxon>Bacteria</taxon>
        <taxon>Pseudomonadati</taxon>
        <taxon>Pseudomonadota</taxon>
        <taxon>Gammaproteobacteria</taxon>
        <taxon>Oceanospirillales</taxon>
        <taxon>Oceanospirillaceae</taxon>
        <taxon>Marinomonas</taxon>
    </lineage>
</organism>
<evidence type="ECO:0000313" key="2">
    <source>
        <dbReference type="EMBL" id="MEP7730380.1"/>
    </source>
</evidence>
<dbReference type="NCBIfam" id="TIGR03360">
    <property type="entry name" value="VI_minor_1"/>
    <property type="match status" value="1"/>
</dbReference>
<gene>
    <name evidence="2" type="primary">vasI</name>
    <name evidence="2" type="ORF">ABKW32_13045</name>
    <name evidence="3" type="ORF">MP3633_1105</name>
</gene>
<keyword evidence="5" id="KW-1185">Reference proteome</keyword>
<dbReference type="InterPro" id="IPR017738">
    <property type="entry name" value="T6SS-assoc_VCA0118"/>
</dbReference>
<feature type="chain" id="PRO_5032400464" evidence="1">
    <location>
        <begin position="24"/>
        <end position="214"/>
    </location>
</feature>
<name>A0A859CZA8_9GAMM</name>
<dbReference type="EMBL" id="JBDYKN010000012">
    <property type="protein sequence ID" value="MEP7730380.1"/>
    <property type="molecule type" value="Genomic_DNA"/>
</dbReference>
<sequence>MIKYHFSFFILIIFSSLASFSFAKEVNDLDKTKGATACTNIELKIQRLECFDTVFSTPIYGRRSNTDKSKSWIRATTSELKRLSGSQPLLSVAENNADVWITIPATNPKKLDAPLLILSCISGISRIELALSEPIDDGRVKVSLGTTETNFWRNDDSGLLLSSGRGVVAIHHIKRMLLTNELVIRSNSPAIDGLHFETDSLVDVIQSVRERCNW</sequence>
<dbReference type="Proteomes" id="UP000509371">
    <property type="component" value="Chromosome"/>
</dbReference>
<dbReference type="EMBL" id="CP054301">
    <property type="protein sequence ID" value="QKK79840.1"/>
    <property type="molecule type" value="Genomic_DNA"/>
</dbReference>
<reference evidence="2 5" key="2">
    <citation type="submission" date="2024-05" db="EMBL/GenBank/DDBJ databases">
        <authorList>
            <person name="Busch G.E."/>
            <person name="Sharma I."/>
        </authorList>
    </citation>
    <scope>NUCLEOTIDE SEQUENCE [LARGE SCALE GENOMIC DNA]</scope>
    <source>
        <strain evidence="2 5">23GB23</strain>
    </source>
</reference>
<proteinExistence type="predicted"/>